<dbReference type="EMBL" id="JAVDXU010000001">
    <property type="protein sequence ID" value="MDR7269665.1"/>
    <property type="molecule type" value="Genomic_DNA"/>
</dbReference>
<sequence length="281" mass="31567">MESESRDDSSSSSLFSVTRFVSFCLVLVGALILSRGVWTAYTAQPITEVSALLGAGLVLLLAGTIDRFETLKGLGFEAKTREIKRQLSEAGELVDQLRELSVMAFANLIKQSALAGRWDSAPTFGEEYKFAMQAREKLGALEVDNLTIKGCLKPWVDMVLWDWASEAVNPWRQGMHQVVMAMDEQARSFQAAGDTQAAETLRQQARDLGESGRLRVEALYRGPRASLLPDLRNLLRSEPRVADDIQRAALDWIESWQAEIEHLLKHSELQTPERWLQQFDK</sequence>
<evidence type="ECO:0000313" key="2">
    <source>
        <dbReference type="EMBL" id="MDR7269665.1"/>
    </source>
</evidence>
<feature type="transmembrane region" description="Helical" evidence="1">
    <location>
        <begin position="12"/>
        <end position="33"/>
    </location>
</feature>
<keyword evidence="3" id="KW-1185">Reference proteome</keyword>
<evidence type="ECO:0000313" key="3">
    <source>
        <dbReference type="Proteomes" id="UP001180453"/>
    </source>
</evidence>
<keyword evidence="1" id="KW-0812">Transmembrane</keyword>
<dbReference type="Proteomes" id="UP001180453">
    <property type="component" value="Unassembled WGS sequence"/>
</dbReference>
<accession>A0ABU1YLE0</accession>
<organism evidence="2 3">
    <name type="scientific">Roseateles saccharophilus</name>
    <name type="common">Pseudomonas saccharophila</name>
    <dbReference type="NCBI Taxonomy" id="304"/>
    <lineage>
        <taxon>Bacteria</taxon>
        <taxon>Pseudomonadati</taxon>
        <taxon>Pseudomonadota</taxon>
        <taxon>Betaproteobacteria</taxon>
        <taxon>Burkholderiales</taxon>
        <taxon>Sphaerotilaceae</taxon>
        <taxon>Roseateles</taxon>
    </lineage>
</organism>
<gene>
    <name evidence="2" type="ORF">J2X20_002294</name>
</gene>
<protein>
    <submittedName>
        <fullName evidence="2">Uncharacterized protein</fullName>
    </submittedName>
</protein>
<comment type="caution">
    <text evidence="2">The sequence shown here is derived from an EMBL/GenBank/DDBJ whole genome shotgun (WGS) entry which is preliminary data.</text>
</comment>
<proteinExistence type="predicted"/>
<name>A0ABU1YLE0_ROSSA</name>
<keyword evidence="1" id="KW-0472">Membrane</keyword>
<dbReference type="RefSeq" id="WP_310264631.1">
    <property type="nucleotide sequence ID" value="NZ_JAVDXU010000001.1"/>
</dbReference>
<feature type="transmembrane region" description="Helical" evidence="1">
    <location>
        <begin position="45"/>
        <end position="65"/>
    </location>
</feature>
<reference evidence="2 3" key="1">
    <citation type="submission" date="2023-07" db="EMBL/GenBank/DDBJ databases">
        <title>Sorghum-associated microbial communities from plants grown in Nebraska, USA.</title>
        <authorList>
            <person name="Schachtman D."/>
        </authorList>
    </citation>
    <scope>NUCLEOTIDE SEQUENCE [LARGE SCALE GENOMIC DNA]</scope>
    <source>
        <strain evidence="2 3">BE314</strain>
    </source>
</reference>
<evidence type="ECO:0000256" key="1">
    <source>
        <dbReference type="SAM" id="Phobius"/>
    </source>
</evidence>
<keyword evidence="1" id="KW-1133">Transmembrane helix</keyword>